<dbReference type="AlphaFoldDB" id="T0HBJ0"/>
<evidence type="ECO:0000313" key="2">
    <source>
        <dbReference type="Proteomes" id="UP000015525"/>
    </source>
</evidence>
<accession>T0HBJ0</accession>
<gene>
    <name evidence="1" type="ORF">L288_04200</name>
</gene>
<comment type="caution">
    <text evidence="1">The sequence shown here is derived from an EMBL/GenBank/DDBJ whole genome shotgun (WGS) entry which is preliminary data.</text>
</comment>
<dbReference type="InterPro" id="IPR011738">
    <property type="entry name" value="Phage_CHP"/>
</dbReference>
<dbReference type="RefSeq" id="WP_021237141.1">
    <property type="nucleotide sequence ID" value="NZ_ATHO01000034.1"/>
</dbReference>
<feature type="non-terminal residue" evidence="1">
    <location>
        <position position="154"/>
    </location>
</feature>
<proteinExistence type="predicted"/>
<keyword evidence="2" id="KW-1185">Reference proteome</keyword>
<organism evidence="1 2">
    <name type="scientific">Sphingobium quisquiliarum P25</name>
    <dbReference type="NCBI Taxonomy" id="1329909"/>
    <lineage>
        <taxon>Bacteria</taxon>
        <taxon>Pseudomonadati</taxon>
        <taxon>Pseudomonadota</taxon>
        <taxon>Alphaproteobacteria</taxon>
        <taxon>Sphingomonadales</taxon>
        <taxon>Sphingomonadaceae</taxon>
        <taxon>Sphingobium</taxon>
    </lineage>
</organism>
<reference evidence="1 2" key="1">
    <citation type="journal article" date="2013" name="Genome Announc.">
        <title>Draft Genome Sequence of Sphingobium quisquiliarum Strain P25T, a Novel Hexachlorocyclohexane (HCH)-Degrading Bacterium Isolated from an HCH Dumpsite.</title>
        <authorList>
            <person name="Kumar Singh A."/>
            <person name="Sangwan N."/>
            <person name="Sharma A."/>
            <person name="Gupta V."/>
            <person name="Khurana J.P."/>
            <person name="Lal R."/>
        </authorList>
    </citation>
    <scope>NUCLEOTIDE SEQUENCE [LARGE SCALE GENOMIC DNA]</scope>
    <source>
        <strain evidence="1 2">P25</strain>
    </source>
</reference>
<protein>
    <submittedName>
        <fullName evidence="1">Uncharacterized protein</fullName>
    </submittedName>
</protein>
<dbReference type="EMBL" id="ATHO01000034">
    <property type="protein sequence ID" value="EQB10357.1"/>
    <property type="molecule type" value="Genomic_DNA"/>
</dbReference>
<dbReference type="NCBIfam" id="TIGR02215">
    <property type="entry name" value="phage_chp_gp8"/>
    <property type="match status" value="1"/>
</dbReference>
<sequence length="154" mass="16198">MVLVREEAGAPGAPLAELKEYLRITGEREDGLLHALLLGATGLCEQFTGQWLMIGGARETVRADGSWQRLAARPVVAVLGVEAVGPDGVGEALPVDRYAVDIDAAGDGWVRAAPLGGRRVLAVRYRAGLAAEPEGLPDPIRQGIVRLAAEHFAA</sequence>
<dbReference type="Proteomes" id="UP000015525">
    <property type="component" value="Unassembled WGS sequence"/>
</dbReference>
<evidence type="ECO:0000313" key="1">
    <source>
        <dbReference type="EMBL" id="EQB10357.1"/>
    </source>
</evidence>
<name>T0HBJ0_9SPHN</name>